<feature type="domain" description="DUF7791" evidence="1">
    <location>
        <begin position="87"/>
        <end position="240"/>
    </location>
</feature>
<dbReference type="EMBL" id="JAAQRI010000243">
    <property type="protein sequence ID" value="KAF5623954.1"/>
    <property type="molecule type" value="Genomic_DNA"/>
</dbReference>
<organism evidence="2 3">
    <name type="scientific">Fusarium tjaetaba</name>
    <dbReference type="NCBI Taxonomy" id="1567544"/>
    <lineage>
        <taxon>Eukaryota</taxon>
        <taxon>Fungi</taxon>
        <taxon>Dikarya</taxon>
        <taxon>Ascomycota</taxon>
        <taxon>Pezizomycotina</taxon>
        <taxon>Sordariomycetes</taxon>
        <taxon>Hypocreomycetidae</taxon>
        <taxon>Hypocreales</taxon>
        <taxon>Nectriaceae</taxon>
        <taxon>Fusarium</taxon>
        <taxon>Fusarium fujikuroi species complex</taxon>
    </lineage>
</organism>
<dbReference type="PANTHER" id="PTHR10039:SF5">
    <property type="entry name" value="NACHT DOMAIN-CONTAINING PROTEIN"/>
    <property type="match status" value="1"/>
</dbReference>
<evidence type="ECO:0000259" key="1">
    <source>
        <dbReference type="Pfam" id="PF25053"/>
    </source>
</evidence>
<reference evidence="2 3" key="1">
    <citation type="submission" date="2020-05" db="EMBL/GenBank/DDBJ databases">
        <title>Identification and distribution of gene clusters putatively required for synthesis of sphingolipid metabolism inhibitors in phylogenetically diverse species of the filamentous fungus Fusarium.</title>
        <authorList>
            <person name="Kim H.-S."/>
            <person name="Busman M."/>
            <person name="Brown D.W."/>
            <person name="Divon H."/>
            <person name="Uhlig S."/>
            <person name="Proctor R.H."/>
        </authorList>
    </citation>
    <scope>NUCLEOTIDE SEQUENCE [LARGE SCALE GENOMIC DNA]</scope>
    <source>
        <strain evidence="2 3">NRRL 66243</strain>
    </source>
</reference>
<name>A0A8H5QZU2_9HYPO</name>
<dbReference type="PANTHER" id="PTHR10039">
    <property type="entry name" value="AMELOGENIN"/>
    <property type="match status" value="1"/>
</dbReference>
<comment type="caution">
    <text evidence="2">The sequence shown here is derived from an EMBL/GenBank/DDBJ whole genome shotgun (WGS) entry which is preliminary data.</text>
</comment>
<evidence type="ECO:0000313" key="2">
    <source>
        <dbReference type="EMBL" id="KAF5623954.1"/>
    </source>
</evidence>
<evidence type="ECO:0000313" key="3">
    <source>
        <dbReference type="Proteomes" id="UP000530670"/>
    </source>
</evidence>
<dbReference type="Pfam" id="PF25053">
    <property type="entry name" value="DUF7791"/>
    <property type="match status" value="1"/>
</dbReference>
<keyword evidence="3" id="KW-1185">Reference proteome</keyword>
<dbReference type="Proteomes" id="UP000530670">
    <property type="component" value="Unassembled WGS sequence"/>
</dbReference>
<dbReference type="AlphaFoldDB" id="A0A8H5QZU2"/>
<gene>
    <name evidence="2" type="ORF">FTJAE_10501</name>
</gene>
<dbReference type="InterPro" id="IPR056693">
    <property type="entry name" value="DUF7791"/>
</dbReference>
<accession>A0A8H5QZU2</accession>
<dbReference type="RefSeq" id="XP_037202466.1">
    <property type="nucleotide sequence ID" value="XM_037343351.1"/>
</dbReference>
<sequence>MVTFAFKELEPLVASGTISVEACRLLTNRIVKKAQGVFLWVHLVLRSVATGIMNEDPEELLLRRLDRLPSELADLYAEMWRRMNEDSPYAEVAARYFHYVLYSDESLEIAFYSLETSQYCNRYHGPMLLQIVCAEQSNLQEFLIRLKVDKKYADLMQLCNETKKGIEVRCAGLLQTSHQTFRKSKHATPSSAKEIWPLRLEFIHRTAHDFLTNTEEGRNILQLHKQTPGETRISLFKGLLSLACIHFYKYGARAKLSSFLSDLHGLYETLEPHHGYEKNELLELLPILKRLYENNVVGDMVSWRPNPEFLTHLAQYPLFRGFIISTLSEMSLPKLVATQVLQETCQLPTVTGQRNDFLHLKKLTEYLLSVGAEPHFFEICPRSFGEVPFVHKKSAFLNLLENAVHVTFHTREYQESFIAWALPLMLDMSATCPDLEASILSCFDVAPHHNSQIGRWFHVRYPQIRLVNQFCIIFEVRLSFLVAYVITRLKPYTKEIANAMRIDKVLTCLQVSSLNFLYVIRGHETAPTPQICERVSNGSSCQELTDTLFQLHGGRPELLASYGEDHHNRYALIEIIWSMTRLLTLERADLEISMLSLTEKELNFYSLPQLCIISSSSWFEEVKGSGCSDIFPRTLKELRELSEKTLEEAHVSE</sequence>
<dbReference type="GeneID" id="59295621"/>
<protein>
    <recommendedName>
        <fullName evidence="1">DUF7791 domain-containing protein</fullName>
    </recommendedName>
</protein>
<proteinExistence type="predicted"/>
<dbReference type="OrthoDB" id="5086500at2759"/>